<dbReference type="InterPro" id="IPR015424">
    <property type="entry name" value="PyrdxlP-dep_Trfase"/>
</dbReference>
<dbReference type="SUPFAM" id="SSF53383">
    <property type="entry name" value="PLP-dependent transferases"/>
    <property type="match status" value="1"/>
</dbReference>
<dbReference type="Pfam" id="PF01041">
    <property type="entry name" value="DegT_DnrJ_EryC1"/>
    <property type="match status" value="1"/>
</dbReference>
<dbReference type="EMBL" id="JBEPMX010000004">
    <property type="protein sequence ID" value="MET3682982.1"/>
    <property type="molecule type" value="Genomic_DNA"/>
</dbReference>
<accession>A0ABV2KV34</accession>
<dbReference type="Gene3D" id="3.40.640.10">
    <property type="entry name" value="Type I PLP-dependent aspartate aminotransferase-like (Major domain)"/>
    <property type="match status" value="1"/>
</dbReference>
<dbReference type="PANTHER" id="PTHR30244">
    <property type="entry name" value="TRANSAMINASE"/>
    <property type="match status" value="1"/>
</dbReference>
<keyword evidence="3" id="KW-1185">Reference proteome</keyword>
<comment type="caution">
    <text evidence="2">The sequence shown here is derived from an EMBL/GenBank/DDBJ whole genome shotgun (WGS) entry which is preliminary data.</text>
</comment>
<dbReference type="InterPro" id="IPR015422">
    <property type="entry name" value="PyrdxlP-dep_Trfase_small"/>
</dbReference>
<evidence type="ECO:0000313" key="2">
    <source>
        <dbReference type="EMBL" id="MET3682982.1"/>
    </source>
</evidence>
<dbReference type="Gene3D" id="3.90.1150.10">
    <property type="entry name" value="Aspartate Aminotransferase, domain 1"/>
    <property type="match status" value="1"/>
</dbReference>
<dbReference type="Proteomes" id="UP001549167">
    <property type="component" value="Unassembled WGS sequence"/>
</dbReference>
<proteinExistence type="inferred from homology"/>
<dbReference type="InterPro" id="IPR020026">
    <property type="entry name" value="PseC"/>
</dbReference>
<name>A0ABV2KV34_9BACI</name>
<keyword evidence="1" id="KW-0663">Pyridoxal phosphate</keyword>
<dbReference type="NCBIfam" id="TIGR03588">
    <property type="entry name" value="PseC"/>
    <property type="match status" value="1"/>
</dbReference>
<evidence type="ECO:0000256" key="1">
    <source>
        <dbReference type="RuleBase" id="RU004508"/>
    </source>
</evidence>
<sequence length="386" mass="43618">MSDFIPYGRQSIDEGDIQAVVDVLRSNYLTTGPKVEEFEQAVADYVGAKYAVSFSNGTAALHAACFAAGIGSGDEVITTPMTFAATANCVLYQGGTPVFADINRDTYNINPNDIEKNITSKTKAIIPVHFTAQPADMNAIHAIAEKYDLVVIEDAAHAIGAEYQGQKIGSLSDMTMFSFHPVKHITTGEGGMITTNDETYHNRLKQFRSHGITRDREHMNDDHGTWYYEMQSLGYNYRMTDIQAALGLSQLSKLNDFITRRQRIVEIYNEAFREEPEIVIPYMNPDVTSSWHLYVIQLDLDKLSGTREDVFKALREQHIGVNVHYIPVHLQPYYQQLNHQKGDYPVAEALYESFITLPLFPDMTDEDVQRVIHTVKQVMSRFRKKG</sequence>
<dbReference type="InterPro" id="IPR000653">
    <property type="entry name" value="DegT/StrS_aminotransferase"/>
</dbReference>
<dbReference type="PIRSF" id="PIRSF000390">
    <property type="entry name" value="PLP_StrS"/>
    <property type="match status" value="1"/>
</dbReference>
<reference evidence="2 3" key="1">
    <citation type="submission" date="2024-06" db="EMBL/GenBank/DDBJ databases">
        <title>Genomic Encyclopedia of Type Strains, Phase IV (KMG-IV): sequencing the most valuable type-strain genomes for metagenomic binning, comparative biology and taxonomic classification.</title>
        <authorList>
            <person name="Goeker M."/>
        </authorList>
    </citation>
    <scope>NUCLEOTIDE SEQUENCE [LARGE SCALE GENOMIC DNA]</scope>
    <source>
        <strain evidence="2 3">DSM 23520</strain>
    </source>
</reference>
<dbReference type="InterPro" id="IPR015421">
    <property type="entry name" value="PyrdxlP-dep_Trfase_major"/>
</dbReference>
<comment type="similarity">
    <text evidence="1">Belongs to the DegT/DnrJ/EryC1 family.</text>
</comment>
<dbReference type="PANTHER" id="PTHR30244:SF34">
    <property type="entry name" value="DTDP-4-AMINO-4,6-DIDEOXYGALACTOSE TRANSAMINASE"/>
    <property type="match status" value="1"/>
</dbReference>
<protein>
    <submittedName>
        <fullName evidence="2">UDP-4-amino-4, 6-dideoxy-N-acetyl-beta-L-altrosamine transaminase</fullName>
    </submittedName>
</protein>
<evidence type="ECO:0000313" key="3">
    <source>
        <dbReference type="Proteomes" id="UP001549167"/>
    </source>
</evidence>
<gene>
    <name evidence="2" type="ORF">ABID56_001072</name>
</gene>
<organism evidence="2 3">
    <name type="scientific">Alkalibacillus flavidus</name>
    <dbReference type="NCBI Taxonomy" id="546021"/>
    <lineage>
        <taxon>Bacteria</taxon>
        <taxon>Bacillati</taxon>
        <taxon>Bacillota</taxon>
        <taxon>Bacilli</taxon>
        <taxon>Bacillales</taxon>
        <taxon>Bacillaceae</taxon>
        <taxon>Alkalibacillus</taxon>
    </lineage>
</organism>
<dbReference type="CDD" id="cd00616">
    <property type="entry name" value="AHBA_syn"/>
    <property type="match status" value="1"/>
</dbReference>
<dbReference type="RefSeq" id="WP_354219579.1">
    <property type="nucleotide sequence ID" value="NZ_JBEPMX010000004.1"/>
</dbReference>